<dbReference type="KEGG" id="acan:ACA1_287630"/>
<dbReference type="EMBL" id="KB007805">
    <property type="protein sequence ID" value="ELR25064.1"/>
    <property type="molecule type" value="Genomic_DNA"/>
</dbReference>
<keyword evidence="1" id="KW-0812">Transmembrane</keyword>
<keyword evidence="3" id="KW-1185">Reference proteome</keyword>
<protein>
    <recommendedName>
        <fullName evidence="4">DUF4386 domain-containing protein</fullName>
    </recommendedName>
</protein>
<feature type="transmembrane region" description="Helical" evidence="1">
    <location>
        <begin position="167"/>
        <end position="188"/>
    </location>
</feature>
<dbReference type="GeneID" id="14926105"/>
<feature type="transmembrane region" description="Helical" evidence="1">
    <location>
        <begin position="133"/>
        <end position="155"/>
    </location>
</feature>
<feature type="transmembrane region" description="Helical" evidence="1">
    <location>
        <begin position="194"/>
        <end position="215"/>
    </location>
</feature>
<name>L8HHK9_ACACF</name>
<dbReference type="Proteomes" id="UP000011083">
    <property type="component" value="Unassembled WGS sequence"/>
</dbReference>
<dbReference type="VEuPathDB" id="AmoebaDB:ACA1_287630"/>
<feature type="transmembrane region" description="Helical" evidence="1">
    <location>
        <begin position="12"/>
        <end position="32"/>
    </location>
</feature>
<dbReference type="RefSeq" id="XP_004367819.1">
    <property type="nucleotide sequence ID" value="XM_004367762.1"/>
</dbReference>
<keyword evidence="1" id="KW-1133">Transmembrane helix</keyword>
<proteinExistence type="predicted"/>
<keyword evidence="1" id="KW-0472">Membrane</keyword>
<gene>
    <name evidence="2" type="ORF">ACA1_287630</name>
</gene>
<evidence type="ECO:0000313" key="2">
    <source>
        <dbReference type="EMBL" id="ELR25064.1"/>
    </source>
</evidence>
<dbReference type="AlphaFoldDB" id="L8HHK9"/>
<evidence type="ECO:0008006" key="4">
    <source>
        <dbReference type="Google" id="ProtNLM"/>
    </source>
</evidence>
<accession>L8HHK9</accession>
<organism evidence="2 3">
    <name type="scientific">Acanthamoeba castellanii (strain ATCC 30010 / Neff)</name>
    <dbReference type="NCBI Taxonomy" id="1257118"/>
    <lineage>
        <taxon>Eukaryota</taxon>
        <taxon>Amoebozoa</taxon>
        <taxon>Discosea</taxon>
        <taxon>Longamoebia</taxon>
        <taxon>Centramoebida</taxon>
        <taxon>Acanthamoebidae</taxon>
        <taxon>Acanthamoeba</taxon>
    </lineage>
</organism>
<feature type="transmembrane region" description="Helical" evidence="1">
    <location>
        <begin position="73"/>
        <end position="91"/>
    </location>
</feature>
<reference evidence="2 3" key="1">
    <citation type="journal article" date="2013" name="Genome Biol.">
        <title>Genome of Acanthamoeba castellanii highlights extensive lateral gene transfer and early evolution of tyrosine kinase signaling.</title>
        <authorList>
            <person name="Clarke M."/>
            <person name="Lohan A.J."/>
            <person name="Liu B."/>
            <person name="Lagkouvardos I."/>
            <person name="Roy S."/>
            <person name="Zafar N."/>
            <person name="Bertelli C."/>
            <person name="Schilde C."/>
            <person name="Kianianmomeni A."/>
            <person name="Burglin T.R."/>
            <person name="Frech C."/>
            <person name="Turcotte B."/>
            <person name="Kopec K.O."/>
            <person name="Synnott J.M."/>
            <person name="Choo C."/>
            <person name="Paponov I."/>
            <person name="Finkler A."/>
            <person name="Soon Heng Tan C."/>
            <person name="Hutchins A.P."/>
            <person name="Weinmeier T."/>
            <person name="Rattei T."/>
            <person name="Chu J.S."/>
            <person name="Gimenez G."/>
            <person name="Irimia M."/>
            <person name="Rigden D.J."/>
            <person name="Fitzpatrick D.A."/>
            <person name="Lorenzo-Morales J."/>
            <person name="Bateman A."/>
            <person name="Chiu C.H."/>
            <person name="Tang P."/>
            <person name="Hegemann P."/>
            <person name="Fromm H."/>
            <person name="Raoult D."/>
            <person name="Greub G."/>
            <person name="Miranda-Saavedra D."/>
            <person name="Chen N."/>
            <person name="Nash P."/>
            <person name="Ginger M.L."/>
            <person name="Horn M."/>
            <person name="Schaap P."/>
            <person name="Caler L."/>
            <person name="Loftus B."/>
        </authorList>
    </citation>
    <scope>NUCLEOTIDE SEQUENCE [LARGE SCALE GENOMIC DNA]</scope>
    <source>
        <strain evidence="2 3">Neff</strain>
    </source>
</reference>
<evidence type="ECO:0000313" key="3">
    <source>
        <dbReference type="Proteomes" id="UP000011083"/>
    </source>
</evidence>
<sequence length="252" mass="28396">MVRIVGGSYAAWIAMLLLWVPSVIAVFLYFGWTTDTYPSYDATLYQSRGLLFALYSIMCVKKIFKHSPGLAKNLMVYAFVAATILPIFEFLKDMGAYEEAYNLAEEVKDYEAGHEVNYSALEISFRMTQAQSIWIFSSIYLAVGLALLCASYLFWRKPDFPSKGHAYLGIVIAIIGFLSFAFEIASFFNEDLLVVFGVTTLFWGVVAFPLWLLWLGTRLHRVAAIEVIAGQRTAPVHDDDDLDLDIDANMRA</sequence>
<evidence type="ECO:0000256" key="1">
    <source>
        <dbReference type="SAM" id="Phobius"/>
    </source>
</evidence>